<organism evidence="9 10">
    <name type="scientific">Corynebacterium macclintockiae</name>
    <dbReference type="NCBI Taxonomy" id="2913501"/>
    <lineage>
        <taxon>Bacteria</taxon>
        <taxon>Bacillati</taxon>
        <taxon>Actinomycetota</taxon>
        <taxon>Actinomycetes</taxon>
        <taxon>Mycobacteriales</taxon>
        <taxon>Corynebacteriaceae</taxon>
        <taxon>Corynebacterium</taxon>
    </lineage>
</organism>
<dbReference type="EMBL" id="JAKMUV010000003">
    <property type="protein sequence ID" value="MCZ9304731.1"/>
    <property type="molecule type" value="Genomic_DNA"/>
</dbReference>
<keyword evidence="10" id="KW-1185">Reference proteome</keyword>
<reference evidence="9" key="1">
    <citation type="submission" date="2022-02" db="EMBL/GenBank/DDBJ databases">
        <title>Corynebacterium sp. from urogenital microbiome.</title>
        <authorList>
            <person name="Cappelli E.A."/>
            <person name="Ribeiro T.G."/>
            <person name="Peixe L."/>
        </authorList>
    </citation>
    <scope>NUCLEOTIDE SEQUENCE</scope>
    <source>
        <strain evidence="9">C9Ua_112</strain>
    </source>
</reference>
<keyword evidence="4 8" id="KW-0812">Transmembrane</keyword>
<name>A0A9X3RR57_9CORY</name>
<gene>
    <name evidence="9" type="ORF">L8U58_04140</name>
</gene>
<accession>A0A9X3RR57</accession>
<evidence type="ECO:0000256" key="5">
    <source>
        <dbReference type="ARBA" id="ARBA00022989"/>
    </source>
</evidence>
<dbReference type="Pfam" id="PF07681">
    <property type="entry name" value="DoxX"/>
    <property type="match status" value="1"/>
</dbReference>
<feature type="region of interest" description="Disordered" evidence="7">
    <location>
        <begin position="140"/>
        <end position="275"/>
    </location>
</feature>
<comment type="caution">
    <text evidence="9">The sequence shown here is derived from an EMBL/GenBank/DDBJ whole genome shotgun (WGS) entry which is preliminary data.</text>
</comment>
<dbReference type="AlphaFoldDB" id="A0A9X3RR57"/>
<dbReference type="InterPro" id="IPR051907">
    <property type="entry name" value="DoxX-like_oxidoreductase"/>
</dbReference>
<feature type="transmembrane region" description="Helical" evidence="8">
    <location>
        <begin position="79"/>
        <end position="99"/>
    </location>
</feature>
<feature type="transmembrane region" description="Helical" evidence="8">
    <location>
        <begin position="7"/>
        <end position="25"/>
    </location>
</feature>
<feature type="transmembrane region" description="Helical" evidence="8">
    <location>
        <begin position="105"/>
        <end position="130"/>
    </location>
</feature>
<evidence type="ECO:0000313" key="10">
    <source>
        <dbReference type="Proteomes" id="UP001146505"/>
    </source>
</evidence>
<feature type="transmembrane region" description="Helical" evidence="8">
    <location>
        <begin position="50"/>
        <end position="72"/>
    </location>
</feature>
<evidence type="ECO:0000256" key="6">
    <source>
        <dbReference type="ARBA" id="ARBA00023136"/>
    </source>
</evidence>
<evidence type="ECO:0000256" key="7">
    <source>
        <dbReference type="SAM" id="MobiDB-lite"/>
    </source>
</evidence>
<protein>
    <submittedName>
        <fullName evidence="9">DoxX family membrane protein</fullName>
    </submittedName>
</protein>
<evidence type="ECO:0000256" key="1">
    <source>
        <dbReference type="ARBA" id="ARBA00004651"/>
    </source>
</evidence>
<evidence type="ECO:0000313" key="9">
    <source>
        <dbReference type="EMBL" id="MCZ9304731.1"/>
    </source>
</evidence>
<dbReference type="InterPro" id="IPR032808">
    <property type="entry name" value="DoxX"/>
</dbReference>
<dbReference type="RefSeq" id="WP_269954753.1">
    <property type="nucleotide sequence ID" value="NZ_JAKMUV010000003.1"/>
</dbReference>
<evidence type="ECO:0000256" key="3">
    <source>
        <dbReference type="ARBA" id="ARBA00022475"/>
    </source>
</evidence>
<feature type="compositionally biased region" description="Polar residues" evidence="7">
    <location>
        <begin position="245"/>
        <end position="275"/>
    </location>
</feature>
<evidence type="ECO:0000256" key="4">
    <source>
        <dbReference type="ARBA" id="ARBA00022692"/>
    </source>
</evidence>
<dbReference type="GeneID" id="301812724"/>
<keyword evidence="6 8" id="KW-0472">Membrane</keyword>
<dbReference type="Proteomes" id="UP001146505">
    <property type="component" value="Unassembled WGS sequence"/>
</dbReference>
<feature type="compositionally biased region" description="Polar residues" evidence="7">
    <location>
        <begin position="148"/>
        <end position="166"/>
    </location>
</feature>
<feature type="compositionally biased region" description="Polar residues" evidence="7">
    <location>
        <begin position="173"/>
        <end position="205"/>
    </location>
</feature>
<comment type="similarity">
    <text evidence="2">Belongs to the DoxX family.</text>
</comment>
<proteinExistence type="inferred from homology"/>
<keyword evidence="5 8" id="KW-1133">Transmembrane helix</keyword>
<evidence type="ECO:0000256" key="2">
    <source>
        <dbReference type="ARBA" id="ARBA00006679"/>
    </source>
</evidence>
<feature type="compositionally biased region" description="Low complexity" evidence="7">
    <location>
        <begin position="206"/>
        <end position="232"/>
    </location>
</feature>
<dbReference type="PANTHER" id="PTHR33452">
    <property type="entry name" value="OXIDOREDUCTASE CATD-RELATED"/>
    <property type="match status" value="1"/>
</dbReference>
<evidence type="ECO:0000256" key="8">
    <source>
        <dbReference type="SAM" id="Phobius"/>
    </source>
</evidence>
<dbReference type="GO" id="GO:0005886">
    <property type="term" value="C:plasma membrane"/>
    <property type="evidence" value="ECO:0007669"/>
    <property type="project" value="UniProtKB-SubCell"/>
</dbReference>
<comment type="subcellular location">
    <subcellularLocation>
        <location evidence="1">Cell membrane</location>
        <topology evidence="1">Multi-pass membrane protein</topology>
    </subcellularLocation>
</comment>
<dbReference type="PANTHER" id="PTHR33452:SF1">
    <property type="entry name" value="INNER MEMBRANE PROTEIN YPHA-RELATED"/>
    <property type="match status" value="1"/>
</dbReference>
<keyword evidence="3" id="KW-1003">Cell membrane</keyword>
<sequence length="275" mass="28358">MNILKDVSILISRILVGVVLVAHGWQKYNSWTIEGTAKSFEGMGVPSANIAAQVATYFELAGGVLLILGLLVRIIGPLLFIQMAFAFGFAHWGKGIFIADGGWELVGILGAAGLALAAHGAGTYSLDYLFMTPFRARKARKEQEAKSTETAYSNQPFAPNNSSFNSAGAPGGNTFSNSFGTSGGQQTNNNPFSSNAGSTTNYGQWNSPTPTSTTGTSSAPSNTGTSGNNGTSGATGGTSTGNAQPVKNSFESNTNGGNTNPADPEAPTTQWPGSK</sequence>